<comment type="caution">
    <text evidence="3">The sequence shown here is derived from an EMBL/GenBank/DDBJ whole genome shotgun (WGS) entry which is preliminary data.</text>
</comment>
<feature type="domain" description="Pyrrolo-quinoline quinone repeat" evidence="2">
    <location>
        <begin position="147"/>
        <end position="290"/>
    </location>
</feature>
<evidence type="ECO:0000313" key="4">
    <source>
        <dbReference type="Proteomes" id="UP001596201"/>
    </source>
</evidence>
<dbReference type="InterPro" id="IPR002372">
    <property type="entry name" value="PQQ_rpt_dom"/>
</dbReference>
<accession>A0ABD5R7Y7</accession>
<dbReference type="Proteomes" id="UP001596201">
    <property type="component" value="Unassembled WGS sequence"/>
</dbReference>
<dbReference type="PANTHER" id="PTHR34512:SF30">
    <property type="entry name" value="OUTER MEMBRANE PROTEIN ASSEMBLY FACTOR BAMB"/>
    <property type="match status" value="1"/>
</dbReference>
<dbReference type="Pfam" id="PF13360">
    <property type="entry name" value="PQQ_2"/>
    <property type="match status" value="2"/>
</dbReference>
<dbReference type="PROSITE" id="PS51257">
    <property type="entry name" value="PROKAR_LIPOPROTEIN"/>
    <property type="match status" value="1"/>
</dbReference>
<dbReference type="InterPro" id="IPR018391">
    <property type="entry name" value="PQQ_b-propeller_rpt"/>
</dbReference>
<keyword evidence="4" id="KW-1185">Reference proteome</keyword>
<feature type="region of interest" description="Disordered" evidence="1">
    <location>
        <begin position="24"/>
        <end position="68"/>
    </location>
</feature>
<dbReference type="InterPro" id="IPR006311">
    <property type="entry name" value="TAT_signal"/>
</dbReference>
<evidence type="ECO:0000256" key="1">
    <source>
        <dbReference type="SAM" id="MobiDB-lite"/>
    </source>
</evidence>
<feature type="compositionally biased region" description="Low complexity" evidence="1">
    <location>
        <begin position="24"/>
        <end position="54"/>
    </location>
</feature>
<organism evidence="3 4">
    <name type="scientific">Salinirubrum litoreum</name>
    <dbReference type="NCBI Taxonomy" id="1126234"/>
    <lineage>
        <taxon>Archaea</taxon>
        <taxon>Methanobacteriati</taxon>
        <taxon>Methanobacteriota</taxon>
        <taxon>Stenosarchaea group</taxon>
        <taxon>Halobacteria</taxon>
        <taxon>Halobacteriales</taxon>
        <taxon>Haloferacaceae</taxon>
        <taxon>Salinirubrum</taxon>
    </lineage>
</organism>
<dbReference type="RefSeq" id="WP_227228483.1">
    <property type="nucleotide sequence ID" value="NZ_JAJCVJ010000001.1"/>
</dbReference>
<dbReference type="EMBL" id="JBHSKX010000001">
    <property type="protein sequence ID" value="MFC5366164.1"/>
    <property type="molecule type" value="Genomic_DNA"/>
</dbReference>
<protein>
    <submittedName>
        <fullName evidence="3">PQQ-binding-like beta-propeller repeat protein</fullName>
    </submittedName>
</protein>
<evidence type="ECO:0000259" key="2">
    <source>
        <dbReference type="Pfam" id="PF13360"/>
    </source>
</evidence>
<dbReference type="SMART" id="SM00564">
    <property type="entry name" value="PQQ"/>
    <property type="match status" value="6"/>
</dbReference>
<dbReference type="Gene3D" id="2.40.128.630">
    <property type="match status" value="1"/>
</dbReference>
<name>A0ABD5R7Y7_9EURY</name>
<dbReference type="InterPro" id="IPR011047">
    <property type="entry name" value="Quinoprotein_ADH-like_sf"/>
</dbReference>
<dbReference type="PANTHER" id="PTHR34512">
    <property type="entry name" value="CELL SURFACE PROTEIN"/>
    <property type="match status" value="1"/>
</dbReference>
<proteinExistence type="predicted"/>
<dbReference type="SUPFAM" id="SSF50998">
    <property type="entry name" value="Quinoprotein alcohol dehydrogenase-like"/>
    <property type="match status" value="1"/>
</dbReference>
<feature type="domain" description="Pyrrolo-quinoline quinone repeat" evidence="2">
    <location>
        <begin position="348"/>
        <end position="427"/>
    </location>
</feature>
<dbReference type="Gene3D" id="2.130.10.10">
    <property type="entry name" value="YVTN repeat-like/Quinoprotein amine dehydrogenase"/>
    <property type="match status" value="1"/>
</dbReference>
<sequence>MPSHRTTRRTALRTLGVALGGAVAGCLSNDDSGTPTSSTDDDTPPTNTDDTSPTTDDDTDVSDPPADARWTADLPGRVGELRFHDGTLYAGTDASSLVALDQSDGRVRWRFDAPNPVKSLASGTGLLVADGTLYAVSGAFDGLHGQENRVHALDPGTGEELWTYAPDISYEAFGLHGTADGALFVGSNDDALSDEGDPTIALETDTGAERWRVGTGDVSGIEPGVETTVVATQFLFRGLATADGTERWSVSVEDAGLLSPRVAGETVYVGHNGGPLRAVALDSGTERWRLDGPVNSVLVDDSGAEAGVFLGGREVRHAGSDGTVRWTTDESLLLALLAGDRLLGFGESAVVSLSPEDGSVDWRATPGGEYTRPAAVAEGVVVTADGQSARLFGLDAASGETRWTFDPGVEQVTDPVVGDGAVFVAEASELGGESESGRVFARDLIG</sequence>
<evidence type="ECO:0000313" key="3">
    <source>
        <dbReference type="EMBL" id="MFC5366164.1"/>
    </source>
</evidence>
<dbReference type="InterPro" id="IPR015943">
    <property type="entry name" value="WD40/YVTN_repeat-like_dom_sf"/>
</dbReference>
<reference evidence="3 4" key="1">
    <citation type="journal article" date="2019" name="Int. J. Syst. Evol. Microbiol.">
        <title>The Global Catalogue of Microorganisms (GCM) 10K type strain sequencing project: providing services to taxonomists for standard genome sequencing and annotation.</title>
        <authorList>
            <consortium name="The Broad Institute Genomics Platform"/>
            <consortium name="The Broad Institute Genome Sequencing Center for Infectious Disease"/>
            <person name="Wu L."/>
            <person name="Ma J."/>
        </authorList>
    </citation>
    <scope>NUCLEOTIDE SEQUENCE [LARGE SCALE GENOMIC DNA]</scope>
    <source>
        <strain evidence="3 4">CGMCC 1.12237</strain>
    </source>
</reference>
<dbReference type="Gene3D" id="2.40.10.480">
    <property type="match status" value="1"/>
</dbReference>
<gene>
    <name evidence="3" type="ORF">ACFPJ5_04385</name>
</gene>
<dbReference type="AlphaFoldDB" id="A0ABD5R7Y7"/>
<dbReference type="PROSITE" id="PS51318">
    <property type="entry name" value="TAT"/>
    <property type="match status" value="1"/>
</dbReference>